<dbReference type="AlphaFoldDB" id="I0I9L8"/>
<protein>
    <submittedName>
        <fullName evidence="1">Uncharacterized protein</fullName>
    </submittedName>
</protein>
<name>I0I9L8_CALAS</name>
<evidence type="ECO:0000313" key="1">
    <source>
        <dbReference type="EMBL" id="BAM01956.1"/>
    </source>
</evidence>
<dbReference type="Proteomes" id="UP000007880">
    <property type="component" value="Chromosome"/>
</dbReference>
<dbReference type="KEGG" id="cap:CLDAP_39160"/>
<reference evidence="1 2" key="1">
    <citation type="submission" date="2012-02" db="EMBL/GenBank/DDBJ databases">
        <title>Complete genome sequence of Caldilinea aerophila DSM 14535 (= NBRC 102666).</title>
        <authorList>
            <person name="Oguchi A."/>
            <person name="Hosoyama A."/>
            <person name="Sekine M."/>
            <person name="Fukai R."/>
            <person name="Kato Y."/>
            <person name="Nakamura S."/>
            <person name="Hanada S."/>
            <person name="Yamazaki S."/>
            <person name="Fujita N."/>
        </authorList>
    </citation>
    <scope>NUCLEOTIDE SEQUENCE [LARGE SCALE GENOMIC DNA]</scope>
    <source>
        <strain evidence="2">DSM 14535 / JCM 11387 / NBRC 104270 / STL-6-O1</strain>
    </source>
</reference>
<dbReference type="HOGENOM" id="CLU_2328482_0_0_0"/>
<proteinExistence type="predicted"/>
<evidence type="ECO:0000313" key="2">
    <source>
        <dbReference type="Proteomes" id="UP000007880"/>
    </source>
</evidence>
<keyword evidence="2" id="KW-1185">Reference proteome</keyword>
<accession>I0I9L8</accession>
<dbReference type="EMBL" id="AP012337">
    <property type="protein sequence ID" value="BAM01956.1"/>
    <property type="molecule type" value="Genomic_DNA"/>
</dbReference>
<dbReference type="RefSeq" id="WP_014435176.1">
    <property type="nucleotide sequence ID" value="NC_017079.1"/>
</dbReference>
<sequence>MKSRTGRATGTVLLVLFMMLAAVWGSPSRAYASPPPENWGCRTVYPIRIQRDSIFWNYWEYAGAMGSGKIRLWKHYYVVYNHPNWVKQYVHTDSVFCP</sequence>
<organism evidence="1 2">
    <name type="scientific">Caldilinea aerophila (strain DSM 14535 / JCM 11387 / NBRC 104270 / STL-6-O1)</name>
    <dbReference type="NCBI Taxonomy" id="926550"/>
    <lineage>
        <taxon>Bacteria</taxon>
        <taxon>Bacillati</taxon>
        <taxon>Chloroflexota</taxon>
        <taxon>Caldilineae</taxon>
        <taxon>Caldilineales</taxon>
        <taxon>Caldilineaceae</taxon>
        <taxon>Caldilinea</taxon>
    </lineage>
</organism>
<gene>
    <name evidence="1" type="ordered locus">CLDAP_39160</name>
</gene>